<evidence type="ECO:0000256" key="1">
    <source>
        <dbReference type="SAM" id="Phobius"/>
    </source>
</evidence>
<accession>A0A2W5AYY1</accession>
<evidence type="ECO:0000313" key="2">
    <source>
        <dbReference type="EMBL" id="PZO75721.1"/>
    </source>
</evidence>
<dbReference type="Proteomes" id="UP000248614">
    <property type="component" value="Unassembled WGS sequence"/>
</dbReference>
<evidence type="ECO:0000313" key="3">
    <source>
        <dbReference type="Proteomes" id="UP000248614"/>
    </source>
</evidence>
<gene>
    <name evidence="2" type="ORF">DI632_11370</name>
</gene>
<dbReference type="EMBL" id="QFNF01000030">
    <property type="protein sequence ID" value="PZO75721.1"/>
    <property type="molecule type" value="Genomic_DNA"/>
</dbReference>
<keyword evidence="1" id="KW-1133">Transmembrane helix</keyword>
<keyword evidence="1" id="KW-0472">Membrane</keyword>
<feature type="transmembrane region" description="Helical" evidence="1">
    <location>
        <begin position="69"/>
        <end position="91"/>
    </location>
</feature>
<dbReference type="AlphaFoldDB" id="A0A2W5AYY1"/>
<name>A0A2W5AYY1_9SPHN</name>
<organism evidence="2 3">
    <name type="scientific">Sphingomonas hengshuiensis</name>
    <dbReference type="NCBI Taxonomy" id="1609977"/>
    <lineage>
        <taxon>Bacteria</taxon>
        <taxon>Pseudomonadati</taxon>
        <taxon>Pseudomonadota</taxon>
        <taxon>Alphaproteobacteria</taxon>
        <taxon>Sphingomonadales</taxon>
        <taxon>Sphingomonadaceae</taxon>
        <taxon>Sphingomonas</taxon>
    </lineage>
</organism>
<feature type="transmembrane region" description="Helical" evidence="1">
    <location>
        <begin position="44"/>
        <end position="62"/>
    </location>
</feature>
<keyword evidence="1" id="KW-0812">Transmembrane</keyword>
<proteinExistence type="predicted"/>
<sequence length="148" mass="15522">MPIVAATFVACIVILRFWPDLPVARAIAAVLVVPMARGLAALTPGHWLLFAILSAAAGTVVWMGGDMIVVSALGAPELVGVLVAIDIAAYLDALLAAVALVGAVRGTSLKLWVARVLPRSRRRRVRRVRVARKAANDDDPAGGWQAVA</sequence>
<comment type="caution">
    <text evidence="2">The sequence shown here is derived from an EMBL/GenBank/DDBJ whole genome shotgun (WGS) entry which is preliminary data.</text>
</comment>
<reference evidence="2 3" key="1">
    <citation type="submission" date="2017-08" db="EMBL/GenBank/DDBJ databases">
        <title>Infants hospitalized years apart are colonized by the same room-sourced microbial strains.</title>
        <authorList>
            <person name="Brooks B."/>
            <person name="Olm M.R."/>
            <person name="Firek B.A."/>
            <person name="Baker R."/>
            <person name="Thomas B.C."/>
            <person name="Morowitz M.J."/>
            <person name="Banfield J.F."/>
        </authorList>
    </citation>
    <scope>NUCLEOTIDE SEQUENCE [LARGE SCALE GENOMIC DNA]</scope>
    <source>
        <strain evidence="2">S2_018_000_R3_110</strain>
    </source>
</reference>
<protein>
    <submittedName>
        <fullName evidence="2">Uncharacterized protein</fullName>
    </submittedName>
</protein>
<feature type="transmembrane region" description="Helical" evidence="1">
    <location>
        <begin position="97"/>
        <end position="117"/>
    </location>
</feature>